<dbReference type="Proteomes" id="UP001361570">
    <property type="component" value="Unassembled WGS sequence"/>
</dbReference>
<proteinExistence type="predicted"/>
<evidence type="ECO:0000313" key="3">
    <source>
        <dbReference type="Proteomes" id="UP001361570"/>
    </source>
</evidence>
<accession>A0ABU8DZR8</accession>
<name>A0ABU8DZR8_9ACTN</name>
<organism evidence="2 3">
    <name type="scientific">Klenkia sesuvii</name>
    <dbReference type="NCBI Taxonomy" id="3103137"/>
    <lineage>
        <taxon>Bacteria</taxon>
        <taxon>Bacillati</taxon>
        <taxon>Actinomycetota</taxon>
        <taxon>Actinomycetes</taxon>
        <taxon>Geodermatophilales</taxon>
        <taxon>Geodermatophilaceae</taxon>
        <taxon>Klenkia</taxon>
    </lineage>
</organism>
<dbReference type="Gene3D" id="1.10.1220.10">
    <property type="entry name" value="Met repressor-like"/>
    <property type="match status" value="1"/>
</dbReference>
<comment type="caution">
    <text evidence="2">The sequence shown here is derived from an EMBL/GenBank/DDBJ whole genome shotgun (WGS) entry which is preliminary data.</text>
</comment>
<gene>
    <name evidence="2" type="ORF">TEK04_17535</name>
</gene>
<dbReference type="Pfam" id="PF01402">
    <property type="entry name" value="RHH_1"/>
    <property type="match status" value="1"/>
</dbReference>
<feature type="domain" description="Ribbon-helix-helix protein CopG" evidence="1">
    <location>
        <begin position="6"/>
        <end position="42"/>
    </location>
</feature>
<dbReference type="EMBL" id="JBAPLU010000022">
    <property type="protein sequence ID" value="MEI4273527.1"/>
    <property type="molecule type" value="Genomic_DNA"/>
</dbReference>
<dbReference type="InterPro" id="IPR002145">
    <property type="entry name" value="CopG"/>
</dbReference>
<evidence type="ECO:0000259" key="1">
    <source>
        <dbReference type="Pfam" id="PF01402"/>
    </source>
</evidence>
<dbReference type="InterPro" id="IPR013321">
    <property type="entry name" value="Arc_rbn_hlx_hlx"/>
</dbReference>
<dbReference type="SUPFAM" id="SSF47598">
    <property type="entry name" value="Ribbon-helix-helix"/>
    <property type="match status" value="1"/>
</dbReference>
<evidence type="ECO:0000313" key="2">
    <source>
        <dbReference type="EMBL" id="MEI4273527.1"/>
    </source>
</evidence>
<protein>
    <submittedName>
        <fullName evidence="2">Ribbon-helix-helix protein, CopG family</fullName>
    </submittedName>
</protein>
<keyword evidence="3" id="KW-1185">Reference proteome</keyword>
<sequence>MPKVMVSLPEQLLLDLDREAARRGSSRSALLATAARRELEQQDPAELDALLDRARAAMRSAGAFESGDVVRAERDR</sequence>
<dbReference type="InterPro" id="IPR010985">
    <property type="entry name" value="Ribbon_hlx_hlx"/>
</dbReference>
<dbReference type="RefSeq" id="WP_336405645.1">
    <property type="nucleotide sequence ID" value="NZ_JBAPLU010000022.1"/>
</dbReference>
<reference evidence="2 3" key="1">
    <citation type="submission" date="2024-03" db="EMBL/GenBank/DDBJ databases">
        <title>Draft genome sequence of Klenkia sp. LSe6-5.</title>
        <authorList>
            <person name="Duangmal K."/>
            <person name="Chantavorakit T."/>
        </authorList>
    </citation>
    <scope>NUCLEOTIDE SEQUENCE [LARGE SCALE GENOMIC DNA]</scope>
    <source>
        <strain evidence="2 3">LSe6-5</strain>
    </source>
</reference>